<feature type="compositionally biased region" description="Basic and acidic residues" evidence="1">
    <location>
        <begin position="93"/>
        <end position="114"/>
    </location>
</feature>
<feature type="region of interest" description="Disordered" evidence="1">
    <location>
        <begin position="90"/>
        <end position="147"/>
    </location>
</feature>
<dbReference type="AlphaFoldDB" id="A0A914EK06"/>
<evidence type="ECO:0000256" key="1">
    <source>
        <dbReference type="SAM" id="MobiDB-lite"/>
    </source>
</evidence>
<feature type="compositionally biased region" description="Basic and acidic residues" evidence="1">
    <location>
        <begin position="134"/>
        <end position="147"/>
    </location>
</feature>
<protein>
    <submittedName>
        <fullName evidence="3">Uncharacterized protein</fullName>
    </submittedName>
</protein>
<reference evidence="3" key="1">
    <citation type="submission" date="2022-11" db="UniProtKB">
        <authorList>
            <consortium name="WormBaseParasite"/>
        </authorList>
    </citation>
    <scope>IDENTIFICATION</scope>
</reference>
<sequence>MSCNCLPLFLQKRYLQKRYFQNAPECIPRFSQKQCLLGKKRYYSNQLYEHTLLHIHIYCCHNSRSERSDSSDGSGTMGGSCASLTTDVSQRTDFSHRTDVSQRTDFLRRTDISGRTDVTQKSYSEGIQAHKPTKKNDKTSEEICNKS</sequence>
<dbReference type="Proteomes" id="UP000887540">
    <property type="component" value="Unplaced"/>
</dbReference>
<organism evidence="2 3">
    <name type="scientific">Acrobeloides nanus</name>
    <dbReference type="NCBI Taxonomy" id="290746"/>
    <lineage>
        <taxon>Eukaryota</taxon>
        <taxon>Metazoa</taxon>
        <taxon>Ecdysozoa</taxon>
        <taxon>Nematoda</taxon>
        <taxon>Chromadorea</taxon>
        <taxon>Rhabditida</taxon>
        <taxon>Tylenchina</taxon>
        <taxon>Cephalobomorpha</taxon>
        <taxon>Cephaloboidea</taxon>
        <taxon>Cephalobidae</taxon>
        <taxon>Acrobeloides</taxon>
    </lineage>
</organism>
<keyword evidence="2" id="KW-1185">Reference proteome</keyword>
<evidence type="ECO:0000313" key="3">
    <source>
        <dbReference type="WBParaSite" id="ACRNAN_scaffold83.g31840.t1"/>
    </source>
</evidence>
<evidence type="ECO:0000313" key="2">
    <source>
        <dbReference type="Proteomes" id="UP000887540"/>
    </source>
</evidence>
<accession>A0A914EK06</accession>
<feature type="compositionally biased region" description="Polar residues" evidence="1">
    <location>
        <begin position="116"/>
        <end position="125"/>
    </location>
</feature>
<name>A0A914EK06_9BILA</name>
<proteinExistence type="predicted"/>
<dbReference type="WBParaSite" id="ACRNAN_scaffold83.g31840.t1">
    <property type="protein sequence ID" value="ACRNAN_scaffold83.g31840.t1"/>
    <property type="gene ID" value="ACRNAN_scaffold83.g31840"/>
</dbReference>